<dbReference type="PROSITE" id="PS00211">
    <property type="entry name" value="ABC_TRANSPORTER_1"/>
    <property type="match status" value="1"/>
</dbReference>
<dbReference type="SMART" id="SM00382">
    <property type="entry name" value="AAA"/>
    <property type="match status" value="1"/>
</dbReference>
<dbReference type="Gene3D" id="3.40.50.300">
    <property type="entry name" value="P-loop containing nucleotide triphosphate hydrolases"/>
    <property type="match status" value="1"/>
</dbReference>
<dbReference type="GO" id="GO:0005524">
    <property type="term" value="F:ATP binding"/>
    <property type="evidence" value="ECO:0007669"/>
    <property type="project" value="UniProtKB-KW"/>
</dbReference>
<feature type="domain" description="ABC transporter" evidence="7">
    <location>
        <begin position="6"/>
        <end position="227"/>
    </location>
</feature>
<dbReference type="RefSeq" id="WP_273839476.1">
    <property type="nucleotide sequence ID" value="NZ_JAQQWT010000001.1"/>
</dbReference>
<evidence type="ECO:0000259" key="7">
    <source>
        <dbReference type="PROSITE" id="PS50893"/>
    </source>
</evidence>
<dbReference type="PANTHER" id="PTHR42788">
    <property type="entry name" value="TAURINE IMPORT ATP-BINDING PROTEIN-RELATED"/>
    <property type="match status" value="1"/>
</dbReference>
<dbReference type="PANTHER" id="PTHR42788:SF17">
    <property type="entry name" value="ALIPHATIC SULFONATES IMPORT ATP-BINDING PROTEIN SSUB"/>
    <property type="match status" value="1"/>
</dbReference>
<keyword evidence="9" id="KW-1185">Reference proteome</keyword>
<evidence type="ECO:0000256" key="5">
    <source>
        <dbReference type="ARBA" id="ARBA00022967"/>
    </source>
</evidence>
<keyword evidence="4 8" id="KW-0067">ATP-binding</keyword>
<dbReference type="InterPro" id="IPR003593">
    <property type="entry name" value="AAA+_ATPase"/>
</dbReference>
<evidence type="ECO:0000256" key="2">
    <source>
        <dbReference type="ARBA" id="ARBA00022475"/>
    </source>
</evidence>
<dbReference type="Proteomes" id="UP001589833">
    <property type="component" value="Unassembled WGS sequence"/>
</dbReference>
<gene>
    <name evidence="8" type="ORF">ACFFH4_07400</name>
</gene>
<dbReference type="InterPro" id="IPR050166">
    <property type="entry name" value="ABC_transporter_ATP-bind"/>
</dbReference>
<sequence>MKQPYVQMQHVSKSFGEKHVLKNIQLDIQKGEFISIVGKSGCGKSTILRLVAGLEKPKEGNIMINKMKVKGIPEDVRIMFQNGRLLPWKTVLQNVGLGLGGDWQELALKALQNVYLEDRKDEWPSVLSGGQQQRVSLARALVHSPSLLLLDEPLGALDALTRLEMQRLIEQLWLRKSFTAILVTHDIEEAVALSDRIILIEDGKIHLDYKVNLPRPRSRTNTAFTKILDTILNRVLEHNQLDNQVGNKQVTS</sequence>
<dbReference type="EMBL" id="JBHLTR010000006">
    <property type="protein sequence ID" value="MFC0558875.1"/>
    <property type="molecule type" value="Genomic_DNA"/>
</dbReference>
<dbReference type="Pfam" id="PF00005">
    <property type="entry name" value="ABC_tran"/>
    <property type="match status" value="1"/>
</dbReference>
<keyword evidence="6" id="KW-0472">Membrane</keyword>
<evidence type="ECO:0000256" key="4">
    <source>
        <dbReference type="ARBA" id="ARBA00022840"/>
    </source>
</evidence>
<evidence type="ECO:0000256" key="6">
    <source>
        <dbReference type="ARBA" id="ARBA00023136"/>
    </source>
</evidence>
<dbReference type="InterPro" id="IPR027417">
    <property type="entry name" value="P-loop_NTPase"/>
</dbReference>
<proteinExistence type="predicted"/>
<accession>A0ABV6NDN9</accession>
<protein>
    <submittedName>
        <fullName evidence="8">ATP-binding cassette domain-containing protein</fullName>
    </submittedName>
</protein>
<evidence type="ECO:0000313" key="8">
    <source>
        <dbReference type="EMBL" id="MFC0558875.1"/>
    </source>
</evidence>
<dbReference type="InterPro" id="IPR003439">
    <property type="entry name" value="ABC_transporter-like_ATP-bd"/>
</dbReference>
<evidence type="ECO:0000313" key="9">
    <source>
        <dbReference type="Proteomes" id="UP001589833"/>
    </source>
</evidence>
<evidence type="ECO:0000256" key="1">
    <source>
        <dbReference type="ARBA" id="ARBA00022448"/>
    </source>
</evidence>
<dbReference type="InterPro" id="IPR017871">
    <property type="entry name" value="ABC_transporter-like_CS"/>
</dbReference>
<dbReference type="CDD" id="cd03293">
    <property type="entry name" value="ABC_NrtD_SsuB_transporters"/>
    <property type="match status" value="1"/>
</dbReference>
<reference evidence="8 9" key="1">
    <citation type="submission" date="2024-09" db="EMBL/GenBank/DDBJ databases">
        <authorList>
            <person name="Sun Q."/>
            <person name="Mori K."/>
        </authorList>
    </citation>
    <scope>NUCLEOTIDE SEQUENCE [LARGE SCALE GENOMIC DNA]</scope>
    <source>
        <strain evidence="8 9">NCAIM B.02301</strain>
    </source>
</reference>
<dbReference type="PROSITE" id="PS50893">
    <property type="entry name" value="ABC_TRANSPORTER_2"/>
    <property type="match status" value="1"/>
</dbReference>
<name>A0ABV6NDN9_9BACI</name>
<keyword evidence="1" id="KW-0813">Transport</keyword>
<comment type="caution">
    <text evidence="8">The sequence shown here is derived from an EMBL/GenBank/DDBJ whole genome shotgun (WGS) entry which is preliminary data.</text>
</comment>
<evidence type="ECO:0000256" key="3">
    <source>
        <dbReference type="ARBA" id="ARBA00022741"/>
    </source>
</evidence>
<dbReference type="SUPFAM" id="SSF52540">
    <property type="entry name" value="P-loop containing nucleoside triphosphate hydrolases"/>
    <property type="match status" value="1"/>
</dbReference>
<keyword evidence="2" id="KW-1003">Cell membrane</keyword>
<organism evidence="8 9">
    <name type="scientific">Halalkalibacter alkalisediminis</name>
    <dbReference type="NCBI Taxonomy" id="935616"/>
    <lineage>
        <taxon>Bacteria</taxon>
        <taxon>Bacillati</taxon>
        <taxon>Bacillota</taxon>
        <taxon>Bacilli</taxon>
        <taxon>Bacillales</taxon>
        <taxon>Bacillaceae</taxon>
        <taxon>Halalkalibacter</taxon>
    </lineage>
</organism>
<keyword evidence="3" id="KW-0547">Nucleotide-binding</keyword>
<keyword evidence="5" id="KW-1278">Translocase</keyword>